<name>A0A1U7NUK4_9DEIO</name>
<keyword evidence="2" id="KW-1185">Reference proteome</keyword>
<dbReference type="EMBL" id="MSTI01000137">
    <property type="protein sequence ID" value="OLV16587.1"/>
    <property type="molecule type" value="Genomic_DNA"/>
</dbReference>
<gene>
    <name evidence="1" type="ORF">BOO71_0011515</name>
</gene>
<sequence>MNASNIPALTVDLLKQEARAFADQERTHPEPALFGVDNGKRIGTYLESKFKQFLLAQYSFLIGNAASGLDLPGLNVDIKTTSRNQPQSSSPYSSARQKIYGLGYSLLIFVYEKTDDHASRTAVLDIQQVIFVDASRTADYQLTAALLEAIRLGGNADDLVAIMLDRNLPVDEIAVRLLADEILLSPPAQGYLTISNALQWRLQYGHALTNAGSIMGVDRL</sequence>
<reference evidence="1 2" key="1">
    <citation type="submission" date="2017-01" db="EMBL/GenBank/DDBJ databases">
        <title>Genome Analysis of Deinococcus marmoris KOPRI26562.</title>
        <authorList>
            <person name="Kim J.H."/>
            <person name="Oh H.-M."/>
        </authorList>
    </citation>
    <scope>NUCLEOTIDE SEQUENCE [LARGE SCALE GENOMIC DNA]</scope>
    <source>
        <strain evidence="1 2">KOPRI26562</strain>
    </source>
</reference>
<dbReference type="STRING" id="249408.BOO71_0011515"/>
<dbReference type="AlphaFoldDB" id="A0A1U7NUK4"/>
<keyword evidence="1" id="KW-0540">Nuclease</keyword>
<dbReference type="GO" id="GO:0004519">
    <property type="term" value="F:endonuclease activity"/>
    <property type="evidence" value="ECO:0007669"/>
    <property type="project" value="UniProtKB-KW"/>
</dbReference>
<keyword evidence="1" id="KW-0255">Endonuclease</keyword>
<keyword evidence="1" id="KW-0378">Hydrolase</keyword>
<organism evidence="1 2">
    <name type="scientific">Deinococcus marmoris</name>
    <dbReference type="NCBI Taxonomy" id="249408"/>
    <lineage>
        <taxon>Bacteria</taxon>
        <taxon>Thermotogati</taxon>
        <taxon>Deinococcota</taxon>
        <taxon>Deinococci</taxon>
        <taxon>Deinococcales</taxon>
        <taxon>Deinococcaceae</taxon>
        <taxon>Deinococcus</taxon>
    </lineage>
</organism>
<dbReference type="RefSeq" id="WP_075835277.1">
    <property type="nucleotide sequence ID" value="NZ_MSTI01000137.1"/>
</dbReference>
<dbReference type="Proteomes" id="UP000186607">
    <property type="component" value="Unassembled WGS sequence"/>
</dbReference>
<dbReference type="REBASE" id="194638">
    <property type="entry name" value="Dma26562ORF11512P"/>
</dbReference>
<comment type="caution">
    <text evidence="1">The sequence shown here is derived from an EMBL/GenBank/DDBJ whole genome shotgun (WGS) entry which is preliminary data.</text>
</comment>
<proteinExistence type="predicted"/>
<evidence type="ECO:0000313" key="1">
    <source>
        <dbReference type="EMBL" id="OLV16587.1"/>
    </source>
</evidence>
<accession>A0A1U7NUK4</accession>
<evidence type="ECO:0000313" key="2">
    <source>
        <dbReference type="Proteomes" id="UP000186607"/>
    </source>
</evidence>
<protein>
    <submittedName>
        <fullName evidence="1">Type II restriction enzyme NspV (Endonuclease NspV) (R.NspV)</fullName>
    </submittedName>
</protein>